<comment type="caution">
    <text evidence="1">The sequence shown here is derived from an EMBL/GenBank/DDBJ whole genome shotgun (WGS) entry which is preliminary data.</text>
</comment>
<accession>A0A5B0KMN9</accession>
<reference evidence="1 2" key="1">
    <citation type="submission" date="2019-07" db="EMBL/GenBank/DDBJ databases">
        <title>Genome sequencing of the stress-tolerant strain Azospirillum brasilense Az19.</title>
        <authorList>
            <person name="Maroniche G.A."/>
            <person name="Garcia J.E."/>
            <person name="Pagnussat L."/>
            <person name="Amenta M."/>
            <person name="Creus C.M."/>
        </authorList>
    </citation>
    <scope>NUCLEOTIDE SEQUENCE [LARGE SCALE GENOMIC DNA]</scope>
    <source>
        <strain evidence="1 2">Az19</strain>
    </source>
</reference>
<sequence>MSVRGTAMAHVALDSVAAGHWHIRIVTASVPDCTFPMS</sequence>
<proteinExistence type="predicted"/>
<name>A0A5B0KMN9_9PROT</name>
<protein>
    <submittedName>
        <fullName evidence="1">Uncharacterized protein</fullName>
    </submittedName>
</protein>
<dbReference type="Proteomes" id="UP000325333">
    <property type="component" value="Unassembled WGS sequence"/>
</dbReference>
<dbReference type="AlphaFoldDB" id="A0A5B0KMN9"/>
<gene>
    <name evidence="1" type="ORF">FH063_002995</name>
</gene>
<organism evidence="1 2">
    <name type="scientific">Azospirillum argentinense</name>
    <dbReference type="NCBI Taxonomy" id="2970906"/>
    <lineage>
        <taxon>Bacteria</taxon>
        <taxon>Pseudomonadati</taxon>
        <taxon>Pseudomonadota</taxon>
        <taxon>Alphaproteobacteria</taxon>
        <taxon>Rhodospirillales</taxon>
        <taxon>Azospirillaceae</taxon>
        <taxon>Azospirillum</taxon>
    </lineage>
</organism>
<evidence type="ECO:0000313" key="2">
    <source>
        <dbReference type="Proteomes" id="UP000325333"/>
    </source>
</evidence>
<evidence type="ECO:0000313" key="1">
    <source>
        <dbReference type="EMBL" id="KAA1053076.1"/>
    </source>
</evidence>
<dbReference type="EMBL" id="VEWN01000017">
    <property type="protein sequence ID" value="KAA1053076.1"/>
    <property type="molecule type" value="Genomic_DNA"/>
</dbReference>